<dbReference type="CTD" id="20245542"/>
<evidence type="ECO:0000256" key="3">
    <source>
        <dbReference type="ARBA" id="ARBA00023128"/>
    </source>
</evidence>
<evidence type="ECO:0000256" key="1">
    <source>
        <dbReference type="ARBA" id="ARBA00004436"/>
    </source>
</evidence>
<dbReference type="GeneID" id="20245542"/>
<dbReference type="STRING" id="225164.V4BT41"/>
<dbReference type="GO" id="GO:0042645">
    <property type="term" value="C:mitochondrial nucleoid"/>
    <property type="evidence" value="ECO:0007669"/>
    <property type="project" value="UniProtKB-SubCell"/>
</dbReference>
<evidence type="ECO:0000256" key="5">
    <source>
        <dbReference type="ARBA" id="ARBA00031206"/>
    </source>
</evidence>
<keyword evidence="8" id="KW-1185">Reference proteome</keyword>
<evidence type="ECO:0000313" key="7">
    <source>
        <dbReference type="EMBL" id="ESO92284.1"/>
    </source>
</evidence>
<gene>
    <name evidence="7" type="ORF">LOTGIDRAFT_202617</name>
</gene>
<dbReference type="AlphaFoldDB" id="V4BT41"/>
<name>V4BT41_LOTGI</name>
<dbReference type="HOGENOM" id="CLU_162766_0_0_1"/>
<dbReference type="RefSeq" id="XP_009057025.1">
    <property type="nucleotide sequence ID" value="XM_009058777.1"/>
</dbReference>
<evidence type="ECO:0000313" key="8">
    <source>
        <dbReference type="Proteomes" id="UP000030746"/>
    </source>
</evidence>
<dbReference type="Proteomes" id="UP000030746">
    <property type="component" value="Unassembled WGS sequence"/>
</dbReference>
<dbReference type="OrthoDB" id="6266314at2759"/>
<evidence type="ECO:0000256" key="4">
    <source>
        <dbReference type="ARBA" id="ARBA00023271"/>
    </source>
</evidence>
<dbReference type="PANTHER" id="PTHR34260">
    <property type="entry name" value="UBIQUINOL-CYTOCHROME-C REDUCTASE COMPLEX ASSEMBLY FACTOR 2"/>
    <property type="match status" value="1"/>
</dbReference>
<dbReference type="Pfam" id="PF20180">
    <property type="entry name" value="UQCC2_CBP6"/>
    <property type="match status" value="1"/>
</dbReference>
<accession>V4BT41</accession>
<keyword evidence="3" id="KW-0496">Mitochondrion</keyword>
<evidence type="ECO:0000256" key="6">
    <source>
        <dbReference type="ARBA" id="ARBA00032983"/>
    </source>
</evidence>
<dbReference type="KEGG" id="lgi:LOTGIDRAFT_202617"/>
<proteinExistence type="predicted"/>
<keyword evidence="2" id="KW-0809">Transit peptide</keyword>
<keyword evidence="4" id="KW-1135">Mitochondrion nucleoid</keyword>
<organism evidence="7 8">
    <name type="scientific">Lottia gigantea</name>
    <name type="common">Giant owl limpet</name>
    <dbReference type="NCBI Taxonomy" id="225164"/>
    <lineage>
        <taxon>Eukaryota</taxon>
        <taxon>Metazoa</taxon>
        <taxon>Spiralia</taxon>
        <taxon>Lophotrochozoa</taxon>
        <taxon>Mollusca</taxon>
        <taxon>Gastropoda</taxon>
        <taxon>Patellogastropoda</taxon>
        <taxon>Lottioidea</taxon>
        <taxon>Lottiidae</taxon>
        <taxon>Lottia</taxon>
    </lineage>
</organism>
<dbReference type="GO" id="GO:0034551">
    <property type="term" value="P:mitochondrial respiratory chain complex III assembly"/>
    <property type="evidence" value="ECO:0007669"/>
    <property type="project" value="TreeGrafter"/>
</dbReference>
<sequence>MAASRYRLFMRLCQEWKLDESKAGRDLGYVIREKVAEGFRQGESSTINETKCTKAYNALQNIHLNIHKEKYPFTRQSGSMNKPLENCSALISNEGLETFK</sequence>
<dbReference type="OMA" id="REYMKIC"/>
<evidence type="ECO:0000256" key="2">
    <source>
        <dbReference type="ARBA" id="ARBA00022946"/>
    </source>
</evidence>
<dbReference type="InterPro" id="IPR037698">
    <property type="entry name" value="UQCC2"/>
</dbReference>
<dbReference type="EMBL" id="KB202111">
    <property type="protein sequence ID" value="ESO92284.1"/>
    <property type="molecule type" value="Genomic_DNA"/>
</dbReference>
<dbReference type="PANTHER" id="PTHR34260:SF1">
    <property type="entry name" value="UBIQUINOL-CYTOCHROME-C REDUCTASE COMPLEX ASSEMBLY FACTOR 2"/>
    <property type="match status" value="1"/>
</dbReference>
<reference evidence="7 8" key="1">
    <citation type="journal article" date="2013" name="Nature">
        <title>Insights into bilaterian evolution from three spiralian genomes.</title>
        <authorList>
            <person name="Simakov O."/>
            <person name="Marletaz F."/>
            <person name="Cho S.J."/>
            <person name="Edsinger-Gonzales E."/>
            <person name="Havlak P."/>
            <person name="Hellsten U."/>
            <person name="Kuo D.H."/>
            <person name="Larsson T."/>
            <person name="Lv J."/>
            <person name="Arendt D."/>
            <person name="Savage R."/>
            <person name="Osoegawa K."/>
            <person name="de Jong P."/>
            <person name="Grimwood J."/>
            <person name="Chapman J.A."/>
            <person name="Shapiro H."/>
            <person name="Aerts A."/>
            <person name="Otillar R.P."/>
            <person name="Terry A.Y."/>
            <person name="Boore J.L."/>
            <person name="Grigoriev I.V."/>
            <person name="Lindberg D.R."/>
            <person name="Seaver E.C."/>
            <person name="Weisblat D.A."/>
            <person name="Putnam N.H."/>
            <person name="Rokhsar D.S."/>
        </authorList>
    </citation>
    <scope>NUCLEOTIDE SEQUENCE [LARGE SCALE GENOMIC DNA]</scope>
</reference>
<protein>
    <recommendedName>
        <fullName evidence="6">Mitochondrial nucleoid factor 1</fullName>
    </recommendedName>
    <alternativeName>
        <fullName evidence="5">Mitochondrial protein M19</fullName>
    </alternativeName>
</protein>
<comment type="subcellular location">
    <subcellularLocation>
        <location evidence="1">Mitochondrion matrix</location>
        <location evidence="1">Mitochondrion nucleoid</location>
    </subcellularLocation>
</comment>